<gene>
    <name evidence="1" type="ORF">SDC9_192896</name>
</gene>
<accession>A0A645I4F3</accession>
<protein>
    <recommendedName>
        <fullName evidence="2">4Fe-4S ferredoxin-type domain-containing protein</fullName>
    </recommendedName>
</protein>
<comment type="caution">
    <text evidence="1">The sequence shown here is derived from an EMBL/GenBank/DDBJ whole genome shotgun (WGS) entry which is preliminary data.</text>
</comment>
<evidence type="ECO:0008006" key="2">
    <source>
        <dbReference type="Google" id="ProtNLM"/>
    </source>
</evidence>
<dbReference type="EMBL" id="VSSQ01105131">
    <property type="protein sequence ID" value="MPN45329.1"/>
    <property type="molecule type" value="Genomic_DNA"/>
</dbReference>
<evidence type="ECO:0000313" key="1">
    <source>
        <dbReference type="EMBL" id="MPN45329.1"/>
    </source>
</evidence>
<proteinExistence type="predicted"/>
<reference evidence="1" key="1">
    <citation type="submission" date="2019-08" db="EMBL/GenBank/DDBJ databases">
        <authorList>
            <person name="Kucharzyk K."/>
            <person name="Murdoch R.W."/>
            <person name="Higgins S."/>
            <person name="Loffler F."/>
        </authorList>
    </citation>
    <scope>NUCLEOTIDE SEQUENCE</scope>
</reference>
<sequence>MDNSNYAEKLAEILKHNEIKSVTVLRMEVPCCGGLSHAVKEALQKSGKIIPWRIVVIGTDGTIIEE</sequence>
<organism evidence="1">
    <name type="scientific">bioreactor metagenome</name>
    <dbReference type="NCBI Taxonomy" id="1076179"/>
    <lineage>
        <taxon>unclassified sequences</taxon>
        <taxon>metagenomes</taxon>
        <taxon>ecological metagenomes</taxon>
    </lineage>
</organism>
<dbReference type="AlphaFoldDB" id="A0A645I4F3"/>
<name>A0A645I4F3_9ZZZZ</name>